<gene>
    <name evidence="1" type="ORF">HPB47_008925</name>
</gene>
<accession>A0AC60P3D8</accession>
<dbReference type="EMBL" id="JABSTQ010011221">
    <property type="protein sequence ID" value="KAG0413923.1"/>
    <property type="molecule type" value="Genomic_DNA"/>
</dbReference>
<comment type="caution">
    <text evidence="1">The sequence shown here is derived from an EMBL/GenBank/DDBJ whole genome shotgun (WGS) entry which is preliminary data.</text>
</comment>
<organism evidence="1 2">
    <name type="scientific">Ixodes persulcatus</name>
    <name type="common">Taiga tick</name>
    <dbReference type="NCBI Taxonomy" id="34615"/>
    <lineage>
        <taxon>Eukaryota</taxon>
        <taxon>Metazoa</taxon>
        <taxon>Ecdysozoa</taxon>
        <taxon>Arthropoda</taxon>
        <taxon>Chelicerata</taxon>
        <taxon>Arachnida</taxon>
        <taxon>Acari</taxon>
        <taxon>Parasitiformes</taxon>
        <taxon>Ixodida</taxon>
        <taxon>Ixodoidea</taxon>
        <taxon>Ixodidae</taxon>
        <taxon>Ixodinae</taxon>
        <taxon>Ixodes</taxon>
    </lineage>
</organism>
<proteinExistence type="predicted"/>
<sequence>MFDMMARRYSRDHRQALRTLGKAPETLRLWEEYQKLKAITQSIVEEKKQSHDCKVMKDIRKGGKRAGEKFWRYIGTLDGRDNSPQLIDAKNGGVVHNVRALLDEHLHNLFGTTQDFHGNESVSAGGPYINDPPLPNLTSDSTTMVGRVQVARALARLNGGTAQGLDGIRKRY</sequence>
<reference evidence="1 2" key="1">
    <citation type="journal article" date="2020" name="Cell">
        <title>Large-Scale Comparative Analyses of Tick Genomes Elucidate Their Genetic Diversity and Vector Capacities.</title>
        <authorList>
            <consortium name="Tick Genome and Microbiome Consortium (TIGMIC)"/>
            <person name="Jia N."/>
            <person name="Wang J."/>
            <person name="Shi W."/>
            <person name="Du L."/>
            <person name="Sun Y."/>
            <person name="Zhan W."/>
            <person name="Jiang J.F."/>
            <person name="Wang Q."/>
            <person name="Zhang B."/>
            <person name="Ji P."/>
            <person name="Bell-Sakyi L."/>
            <person name="Cui X.M."/>
            <person name="Yuan T.T."/>
            <person name="Jiang B.G."/>
            <person name="Yang W.F."/>
            <person name="Lam T.T."/>
            <person name="Chang Q.C."/>
            <person name="Ding S.J."/>
            <person name="Wang X.J."/>
            <person name="Zhu J.G."/>
            <person name="Ruan X.D."/>
            <person name="Zhao L."/>
            <person name="Wei J.T."/>
            <person name="Ye R.Z."/>
            <person name="Que T.C."/>
            <person name="Du C.H."/>
            <person name="Zhou Y.H."/>
            <person name="Cheng J.X."/>
            <person name="Dai P.F."/>
            <person name="Guo W.B."/>
            <person name="Han X.H."/>
            <person name="Huang E.J."/>
            <person name="Li L.F."/>
            <person name="Wei W."/>
            <person name="Gao Y.C."/>
            <person name="Liu J.Z."/>
            <person name="Shao H.Z."/>
            <person name="Wang X."/>
            <person name="Wang C.C."/>
            <person name="Yang T.C."/>
            <person name="Huo Q.B."/>
            <person name="Li W."/>
            <person name="Chen H.Y."/>
            <person name="Chen S.E."/>
            <person name="Zhou L.G."/>
            <person name="Ni X.B."/>
            <person name="Tian J.H."/>
            <person name="Sheng Y."/>
            <person name="Liu T."/>
            <person name="Pan Y.S."/>
            <person name="Xia L.Y."/>
            <person name="Li J."/>
            <person name="Zhao F."/>
            <person name="Cao W.C."/>
        </authorList>
    </citation>
    <scope>NUCLEOTIDE SEQUENCE [LARGE SCALE GENOMIC DNA]</scope>
    <source>
        <strain evidence="1">Iper-2018</strain>
    </source>
</reference>
<evidence type="ECO:0000313" key="2">
    <source>
        <dbReference type="Proteomes" id="UP000805193"/>
    </source>
</evidence>
<dbReference type="Proteomes" id="UP000805193">
    <property type="component" value="Unassembled WGS sequence"/>
</dbReference>
<keyword evidence="2" id="KW-1185">Reference proteome</keyword>
<evidence type="ECO:0000313" key="1">
    <source>
        <dbReference type="EMBL" id="KAG0413923.1"/>
    </source>
</evidence>
<name>A0AC60P3D8_IXOPE</name>
<protein>
    <submittedName>
        <fullName evidence="1">Uncharacterized protein</fullName>
    </submittedName>
</protein>